<feature type="chain" id="PRO_5030832821" description="Outer membrane protein beta-barrel domain-containing protein" evidence="1">
    <location>
        <begin position="25"/>
        <end position="182"/>
    </location>
</feature>
<organism evidence="2 3">
    <name type="scientific">Armatimonas rosea</name>
    <dbReference type="NCBI Taxonomy" id="685828"/>
    <lineage>
        <taxon>Bacteria</taxon>
        <taxon>Bacillati</taxon>
        <taxon>Armatimonadota</taxon>
        <taxon>Armatimonadia</taxon>
        <taxon>Armatimonadales</taxon>
        <taxon>Armatimonadaceae</taxon>
        <taxon>Armatimonas</taxon>
    </lineage>
</organism>
<keyword evidence="3" id="KW-1185">Reference proteome</keyword>
<gene>
    <name evidence="2" type="ORF">HNQ39_000752</name>
</gene>
<dbReference type="RefSeq" id="WP_184192610.1">
    <property type="nucleotide sequence ID" value="NZ_JACHGW010000001.1"/>
</dbReference>
<dbReference type="Proteomes" id="UP000520814">
    <property type="component" value="Unassembled WGS sequence"/>
</dbReference>
<dbReference type="AlphaFoldDB" id="A0A7W9W5J9"/>
<sequence>MQNLVRMAVLATVLLIGASAPVRAQLNPTANSVAETIPLRIKLGVLRPSGSDTRALSGSQVPGGMVDLSSSRSETDRTLTVGYFTGSTAGKSFRVAPLLVTKTSSASSSGTSGMTGFFTSEGFGAYFVDAAGSGFKARFGGYIGAGLRLTGGLFVEAQYHYVSGSVNGASPNGIALFIGRRN</sequence>
<evidence type="ECO:0000313" key="2">
    <source>
        <dbReference type="EMBL" id="MBB6048990.1"/>
    </source>
</evidence>
<comment type="caution">
    <text evidence="2">The sequence shown here is derived from an EMBL/GenBank/DDBJ whole genome shotgun (WGS) entry which is preliminary data.</text>
</comment>
<name>A0A7W9W5J9_ARMRO</name>
<proteinExistence type="predicted"/>
<protein>
    <recommendedName>
        <fullName evidence="4">Outer membrane protein beta-barrel domain-containing protein</fullName>
    </recommendedName>
</protein>
<dbReference type="EMBL" id="JACHGW010000001">
    <property type="protein sequence ID" value="MBB6048990.1"/>
    <property type="molecule type" value="Genomic_DNA"/>
</dbReference>
<feature type="signal peptide" evidence="1">
    <location>
        <begin position="1"/>
        <end position="24"/>
    </location>
</feature>
<evidence type="ECO:0000256" key="1">
    <source>
        <dbReference type="SAM" id="SignalP"/>
    </source>
</evidence>
<evidence type="ECO:0008006" key="4">
    <source>
        <dbReference type="Google" id="ProtNLM"/>
    </source>
</evidence>
<reference evidence="2 3" key="1">
    <citation type="submission" date="2020-08" db="EMBL/GenBank/DDBJ databases">
        <title>Genomic Encyclopedia of Type Strains, Phase IV (KMG-IV): sequencing the most valuable type-strain genomes for metagenomic binning, comparative biology and taxonomic classification.</title>
        <authorList>
            <person name="Goeker M."/>
        </authorList>
    </citation>
    <scope>NUCLEOTIDE SEQUENCE [LARGE SCALE GENOMIC DNA]</scope>
    <source>
        <strain evidence="2 3">DSM 23562</strain>
    </source>
</reference>
<keyword evidence="1" id="KW-0732">Signal</keyword>
<evidence type="ECO:0000313" key="3">
    <source>
        <dbReference type="Proteomes" id="UP000520814"/>
    </source>
</evidence>
<accession>A0A7W9W5J9</accession>